<reference evidence="6" key="1">
    <citation type="submission" date="2009-04" db="EMBL/GenBank/DDBJ databases">
        <authorList>
            <person name="Weinstock G."/>
            <person name="Sodergren E."/>
            <person name="Clifton S."/>
            <person name="Fulton L."/>
            <person name="Fulton B."/>
            <person name="Courtney L."/>
            <person name="Fronick C."/>
            <person name="Harrison M."/>
            <person name="Strong C."/>
            <person name="Farmer C."/>
            <person name="Delahaunty K."/>
            <person name="Markovic C."/>
            <person name="Hall O."/>
            <person name="Minx P."/>
            <person name="Tomlinson C."/>
            <person name="Mitreva M."/>
            <person name="Nelson J."/>
            <person name="Hou S."/>
            <person name="Wollam A."/>
            <person name="Pepin K.H."/>
            <person name="Johnson M."/>
            <person name="Bhonagiri V."/>
            <person name="Nash W.E."/>
            <person name="Warren W."/>
            <person name="Chinwalla A."/>
            <person name="Mardis E.R."/>
            <person name="Wilson R.K."/>
        </authorList>
    </citation>
    <scope>NUCLEOTIDE SEQUENCE [LARGE SCALE GENOMIC DNA]</scope>
    <source>
        <strain evidence="6">ATCC 17748</strain>
    </source>
</reference>
<dbReference type="SUPFAM" id="SSF46785">
    <property type="entry name" value="Winged helix' DNA-binding domain"/>
    <property type="match status" value="1"/>
</dbReference>
<dbReference type="HOGENOM" id="CLU_075053_3_2_9"/>
<dbReference type="CDD" id="cd00038">
    <property type="entry name" value="CAP_ED"/>
    <property type="match status" value="1"/>
</dbReference>
<dbReference type="InterPro" id="IPR050397">
    <property type="entry name" value="Env_Response_Regulators"/>
</dbReference>
<comment type="caution">
    <text evidence="6">The sequence shown here is derived from an EMBL/GenBank/DDBJ whole genome shotgun (WGS) entry which is preliminary data.</text>
</comment>
<dbReference type="InterPro" id="IPR012318">
    <property type="entry name" value="HTH_CRP"/>
</dbReference>
<keyword evidence="1" id="KW-0805">Transcription regulation</keyword>
<dbReference type="GO" id="GO:0005829">
    <property type="term" value="C:cytosol"/>
    <property type="evidence" value="ECO:0007669"/>
    <property type="project" value="TreeGrafter"/>
</dbReference>
<dbReference type="GO" id="GO:0003700">
    <property type="term" value="F:DNA-binding transcription factor activity"/>
    <property type="evidence" value="ECO:0007669"/>
    <property type="project" value="TreeGrafter"/>
</dbReference>
<keyword evidence="7" id="KW-1185">Reference proteome</keyword>
<dbReference type="EMBL" id="ACIK02000019">
    <property type="protein sequence ID" value="EEP64712.1"/>
    <property type="molecule type" value="Genomic_DNA"/>
</dbReference>
<evidence type="ECO:0000259" key="5">
    <source>
        <dbReference type="PROSITE" id="PS51063"/>
    </source>
</evidence>
<dbReference type="GO" id="GO:0003677">
    <property type="term" value="F:DNA binding"/>
    <property type="evidence" value="ECO:0007669"/>
    <property type="project" value="UniProtKB-KW"/>
</dbReference>
<name>C4FS84_9FIRM</name>
<dbReference type="SMART" id="SM00419">
    <property type="entry name" value="HTH_CRP"/>
    <property type="match status" value="1"/>
</dbReference>
<feature type="domain" description="HTH crp-type" evidence="5">
    <location>
        <begin position="147"/>
        <end position="220"/>
    </location>
</feature>
<dbReference type="InterPro" id="IPR018490">
    <property type="entry name" value="cNMP-bd_dom_sf"/>
</dbReference>
<gene>
    <name evidence="6" type="ORF">VEIDISOL_01774</name>
</gene>
<dbReference type="PROSITE" id="PS51063">
    <property type="entry name" value="HTH_CRP_2"/>
    <property type="match status" value="1"/>
</dbReference>
<keyword evidence="3" id="KW-0804">Transcription</keyword>
<dbReference type="InterPro" id="IPR036390">
    <property type="entry name" value="WH_DNA-bd_sf"/>
</dbReference>
<dbReference type="InterPro" id="IPR036388">
    <property type="entry name" value="WH-like_DNA-bd_sf"/>
</dbReference>
<proteinExistence type="predicted"/>
<evidence type="ECO:0000313" key="6">
    <source>
        <dbReference type="EMBL" id="EEP64712.1"/>
    </source>
</evidence>
<sequence length="241" mass="27511">MDFILKVQWSGDGMDKNLINQLLALPGEELHLKKGDFLFHEGDKAEHFYVVVKGRMSIKKFEASGHIFALRLVGPNNVIGEVPLYEENTKTYVFNAIAREDCSVYSIRYDLLETAIAKDHSLAIAMMKIYTLHMRRQQAKYRDLLLYGKKGAFYSTLLRLANSYGVERKDGIFIDIALTNQELAEFAATSRESLNRMLSELRKLGYVAYDKHHLVICDFDALIGLLDLEVNNIDPNISNIE</sequence>
<dbReference type="Pfam" id="PF13545">
    <property type="entry name" value="HTH_Crp_2"/>
    <property type="match status" value="1"/>
</dbReference>
<evidence type="ECO:0000313" key="7">
    <source>
        <dbReference type="Proteomes" id="UP000003529"/>
    </source>
</evidence>
<protein>
    <submittedName>
        <fullName evidence="6">Cyclic nucleotide-binding domain protein</fullName>
    </submittedName>
</protein>
<dbReference type="Gene3D" id="2.60.120.10">
    <property type="entry name" value="Jelly Rolls"/>
    <property type="match status" value="1"/>
</dbReference>
<accession>C4FS84</accession>
<dbReference type="PANTHER" id="PTHR24567:SF74">
    <property type="entry name" value="HTH-TYPE TRANSCRIPTIONAL REGULATOR ARCR"/>
    <property type="match status" value="1"/>
</dbReference>
<dbReference type="PANTHER" id="PTHR24567">
    <property type="entry name" value="CRP FAMILY TRANSCRIPTIONAL REGULATORY PROTEIN"/>
    <property type="match status" value="1"/>
</dbReference>
<evidence type="ECO:0000256" key="1">
    <source>
        <dbReference type="ARBA" id="ARBA00023015"/>
    </source>
</evidence>
<dbReference type="SUPFAM" id="SSF51206">
    <property type="entry name" value="cAMP-binding domain-like"/>
    <property type="match status" value="1"/>
</dbReference>
<evidence type="ECO:0000256" key="3">
    <source>
        <dbReference type="ARBA" id="ARBA00023163"/>
    </source>
</evidence>
<dbReference type="PROSITE" id="PS50042">
    <property type="entry name" value="CNMP_BINDING_3"/>
    <property type="match status" value="1"/>
</dbReference>
<dbReference type="SMART" id="SM00100">
    <property type="entry name" value="cNMP"/>
    <property type="match status" value="1"/>
</dbReference>
<evidence type="ECO:0000256" key="2">
    <source>
        <dbReference type="ARBA" id="ARBA00023125"/>
    </source>
</evidence>
<dbReference type="AlphaFoldDB" id="C4FS84"/>
<dbReference type="Proteomes" id="UP000003529">
    <property type="component" value="Unassembled WGS sequence"/>
</dbReference>
<organism evidence="6 7">
    <name type="scientific">Veillonella dispar ATCC 17748</name>
    <dbReference type="NCBI Taxonomy" id="546273"/>
    <lineage>
        <taxon>Bacteria</taxon>
        <taxon>Bacillati</taxon>
        <taxon>Bacillota</taxon>
        <taxon>Negativicutes</taxon>
        <taxon>Veillonellales</taxon>
        <taxon>Veillonellaceae</taxon>
        <taxon>Veillonella</taxon>
    </lineage>
</organism>
<dbReference type="InterPro" id="IPR014710">
    <property type="entry name" value="RmlC-like_jellyroll"/>
</dbReference>
<dbReference type="InterPro" id="IPR000595">
    <property type="entry name" value="cNMP-bd_dom"/>
</dbReference>
<dbReference type="Pfam" id="PF00027">
    <property type="entry name" value="cNMP_binding"/>
    <property type="match status" value="1"/>
</dbReference>
<feature type="domain" description="Cyclic nucleotide-binding" evidence="4">
    <location>
        <begin position="13"/>
        <end position="116"/>
    </location>
</feature>
<dbReference type="eggNOG" id="COG0664">
    <property type="taxonomic scope" value="Bacteria"/>
</dbReference>
<keyword evidence="2" id="KW-0238">DNA-binding</keyword>
<evidence type="ECO:0000259" key="4">
    <source>
        <dbReference type="PROSITE" id="PS50042"/>
    </source>
</evidence>
<dbReference type="Gene3D" id="1.10.10.10">
    <property type="entry name" value="Winged helix-like DNA-binding domain superfamily/Winged helix DNA-binding domain"/>
    <property type="match status" value="1"/>
</dbReference>